<evidence type="ECO:0000313" key="2">
    <source>
        <dbReference type="EMBL" id="KIK98938.1"/>
    </source>
</evidence>
<proteinExistence type="predicted"/>
<dbReference type="Proteomes" id="UP000054538">
    <property type="component" value="Unassembled WGS sequence"/>
</dbReference>
<dbReference type="InParanoid" id="A0A0D0DVL8"/>
<evidence type="ECO:0000256" key="1">
    <source>
        <dbReference type="SAM" id="MobiDB-lite"/>
    </source>
</evidence>
<reference evidence="2 3" key="1">
    <citation type="submission" date="2014-04" db="EMBL/GenBank/DDBJ databases">
        <authorList>
            <consortium name="DOE Joint Genome Institute"/>
            <person name="Kuo A."/>
            <person name="Kohler A."/>
            <person name="Jargeat P."/>
            <person name="Nagy L.G."/>
            <person name="Floudas D."/>
            <person name="Copeland A."/>
            <person name="Barry K.W."/>
            <person name="Cichocki N."/>
            <person name="Veneault-Fourrey C."/>
            <person name="LaButti K."/>
            <person name="Lindquist E.A."/>
            <person name="Lipzen A."/>
            <person name="Lundell T."/>
            <person name="Morin E."/>
            <person name="Murat C."/>
            <person name="Sun H."/>
            <person name="Tunlid A."/>
            <person name="Henrissat B."/>
            <person name="Grigoriev I.V."/>
            <person name="Hibbett D.S."/>
            <person name="Martin F."/>
            <person name="Nordberg H.P."/>
            <person name="Cantor M.N."/>
            <person name="Hua S.X."/>
        </authorList>
    </citation>
    <scope>NUCLEOTIDE SEQUENCE [LARGE SCALE GENOMIC DNA]</scope>
    <source>
        <strain evidence="2 3">Ve08.2h10</strain>
    </source>
</reference>
<sequence>MISSARFPGVVSVSPFSLKHLARNGLAPKPCARCMTRKTSGEVARLNYYSSSQSTPFGKSDAFEQTTHDPGY</sequence>
<organism evidence="2 3">
    <name type="scientific">Paxillus rubicundulus Ve08.2h10</name>
    <dbReference type="NCBI Taxonomy" id="930991"/>
    <lineage>
        <taxon>Eukaryota</taxon>
        <taxon>Fungi</taxon>
        <taxon>Dikarya</taxon>
        <taxon>Basidiomycota</taxon>
        <taxon>Agaricomycotina</taxon>
        <taxon>Agaricomycetes</taxon>
        <taxon>Agaricomycetidae</taxon>
        <taxon>Boletales</taxon>
        <taxon>Paxilineae</taxon>
        <taxon>Paxillaceae</taxon>
        <taxon>Paxillus</taxon>
    </lineage>
</organism>
<gene>
    <name evidence="2" type="ORF">PAXRUDRAFT_823282</name>
</gene>
<feature type="region of interest" description="Disordered" evidence="1">
    <location>
        <begin position="51"/>
        <end position="72"/>
    </location>
</feature>
<accession>A0A0D0DVL8</accession>
<dbReference type="HOGENOM" id="CLU_2722937_0_0_1"/>
<keyword evidence="3" id="KW-1185">Reference proteome</keyword>
<dbReference type="EMBL" id="KN824875">
    <property type="protein sequence ID" value="KIK98938.1"/>
    <property type="molecule type" value="Genomic_DNA"/>
</dbReference>
<dbReference type="AlphaFoldDB" id="A0A0D0DVL8"/>
<protein>
    <submittedName>
        <fullName evidence="2">Uncharacterized protein</fullName>
    </submittedName>
</protein>
<name>A0A0D0DVL8_9AGAM</name>
<reference evidence="3" key="2">
    <citation type="submission" date="2015-01" db="EMBL/GenBank/DDBJ databases">
        <title>Evolutionary Origins and Diversification of the Mycorrhizal Mutualists.</title>
        <authorList>
            <consortium name="DOE Joint Genome Institute"/>
            <consortium name="Mycorrhizal Genomics Consortium"/>
            <person name="Kohler A."/>
            <person name="Kuo A."/>
            <person name="Nagy L.G."/>
            <person name="Floudas D."/>
            <person name="Copeland A."/>
            <person name="Barry K.W."/>
            <person name="Cichocki N."/>
            <person name="Veneault-Fourrey C."/>
            <person name="LaButti K."/>
            <person name="Lindquist E.A."/>
            <person name="Lipzen A."/>
            <person name="Lundell T."/>
            <person name="Morin E."/>
            <person name="Murat C."/>
            <person name="Riley R."/>
            <person name="Ohm R."/>
            <person name="Sun H."/>
            <person name="Tunlid A."/>
            <person name="Henrissat B."/>
            <person name="Grigoriev I.V."/>
            <person name="Hibbett D.S."/>
            <person name="Martin F."/>
        </authorList>
    </citation>
    <scope>NUCLEOTIDE SEQUENCE [LARGE SCALE GENOMIC DNA]</scope>
    <source>
        <strain evidence="3">Ve08.2h10</strain>
    </source>
</reference>
<evidence type="ECO:0000313" key="3">
    <source>
        <dbReference type="Proteomes" id="UP000054538"/>
    </source>
</evidence>